<dbReference type="EMBL" id="ML735923">
    <property type="protein sequence ID" value="KAE8410659.1"/>
    <property type="molecule type" value="Genomic_DNA"/>
</dbReference>
<evidence type="ECO:0000256" key="1">
    <source>
        <dbReference type="SAM" id="Phobius"/>
    </source>
</evidence>
<dbReference type="Proteomes" id="UP000325395">
    <property type="component" value="Unassembled WGS sequence"/>
</dbReference>
<proteinExistence type="predicted"/>
<evidence type="ECO:0000313" key="2">
    <source>
        <dbReference type="EMBL" id="KAE8410659.1"/>
    </source>
</evidence>
<evidence type="ECO:0000313" key="3">
    <source>
        <dbReference type="Proteomes" id="UP000325395"/>
    </source>
</evidence>
<sequence length="210" mass="24018">MNKFPSSAARPNALAQNAHWRPVFILVLDFTVVRFAVLVTVLWPRTLPVLFVFLVVAVHRVRLRTARNQHISIFPFCINIIFFIQQFQRFSCPVFRSTYSGPFPINRSTGRTVLSSPSTTISFCTSEWLAEIHFMQVQARILVHVLTFLGNYIRIITPCIILYPVWYVDRDANCLMSNANSMPASSSTNRSLHLHLKCCTTQVITQVELS</sequence>
<gene>
    <name evidence="2" type="ORF">BDV36DRAFT_114041</name>
</gene>
<reference evidence="2 3" key="1">
    <citation type="submission" date="2019-04" db="EMBL/GenBank/DDBJ databases">
        <authorList>
            <consortium name="DOE Joint Genome Institute"/>
            <person name="Mondo S."/>
            <person name="Kjaerbolling I."/>
            <person name="Vesth T."/>
            <person name="Frisvad J.C."/>
            <person name="Nybo J.L."/>
            <person name="Theobald S."/>
            <person name="Kildgaard S."/>
            <person name="Isbrandt T."/>
            <person name="Kuo A."/>
            <person name="Sato A."/>
            <person name="Lyhne E.K."/>
            <person name="Kogle M.E."/>
            <person name="Wiebenga A."/>
            <person name="Kun R.S."/>
            <person name="Lubbers R.J."/>
            <person name="Makela M.R."/>
            <person name="Barry K."/>
            <person name="Chovatia M."/>
            <person name="Clum A."/>
            <person name="Daum C."/>
            <person name="Haridas S."/>
            <person name="He G."/>
            <person name="LaButti K."/>
            <person name="Lipzen A."/>
            <person name="Riley R."/>
            <person name="Salamov A."/>
            <person name="Simmons B.A."/>
            <person name="Magnuson J.K."/>
            <person name="Henrissat B."/>
            <person name="Mortensen U.H."/>
            <person name="Larsen T.O."/>
            <person name="Devries R.P."/>
            <person name="Grigoriev I.V."/>
            <person name="Machida M."/>
            <person name="Baker S.E."/>
            <person name="Andersen M.R."/>
            <person name="Cantor M.N."/>
            <person name="Hua S.X."/>
        </authorList>
    </citation>
    <scope>NUCLEOTIDE SEQUENCE [LARGE SCALE GENOMIC DNA]</scope>
    <source>
        <strain evidence="2 3">CBS 117616</strain>
    </source>
</reference>
<organism evidence="2 3">
    <name type="scientific">Aspergillus pseudocaelatus</name>
    <dbReference type="NCBI Taxonomy" id="1825620"/>
    <lineage>
        <taxon>Eukaryota</taxon>
        <taxon>Fungi</taxon>
        <taxon>Dikarya</taxon>
        <taxon>Ascomycota</taxon>
        <taxon>Pezizomycotina</taxon>
        <taxon>Eurotiomycetes</taxon>
        <taxon>Eurotiomycetidae</taxon>
        <taxon>Eurotiales</taxon>
        <taxon>Aspergillaceae</taxon>
        <taxon>Aspergillus</taxon>
        <taxon>Aspergillus subgen. Circumdati</taxon>
    </lineage>
</organism>
<feature type="transmembrane region" description="Helical" evidence="1">
    <location>
        <begin position="35"/>
        <end position="58"/>
    </location>
</feature>
<protein>
    <submittedName>
        <fullName evidence="2">Uncharacterized protein</fullName>
    </submittedName>
</protein>
<accession>A0ABQ6W0K3</accession>
<keyword evidence="1" id="KW-1133">Transmembrane helix</keyword>
<name>A0ABQ6W0K3_9EURO</name>
<feature type="transmembrane region" description="Helical" evidence="1">
    <location>
        <begin position="70"/>
        <end position="87"/>
    </location>
</feature>
<keyword evidence="1" id="KW-0472">Membrane</keyword>
<keyword evidence="1" id="KW-0812">Transmembrane</keyword>
<keyword evidence="3" id="KW-1185">Reference proteome</keyword>